<evidence type="ECO:0000313" key="2">
    <source>
        <dbReference type="EMBL" id="PPQ85317.1"/>
    </source>
</evidence>
<dbReference type="Proteomes" id="UP000284842">
    <property type="component" value="Unassembled WGS sequence"/>
</dbReference>
<name>A0A409X3I8_9AGAR</name>
<protein>
    <submittedName>
        <fullName evidence="2">Uncharacterized protein</fullName>
    </submittedName>
</protein>
<feature type="compositionally biased region" description="Basic and acidic residues" evidence="1">
    <location>
        <begin position="115"/>
        <end position="124"/>
    </location>
</feature>
<keyword evidence="3" id="KW-1185">Reference proteome</keyword>
<organism evidence="2 3">
    <name type="scientific">Panaeolus cyanescens</name>
    <dbReference type="NCBI Taxonomy" id="181874"/>
    <lineage>
        <taxon>Eukaryota</taxon>
        <taxon>Fungi</taxon>
        <taxon>Dikarya</taxon>
        <taxon>Basidiomycota</taxon>
        <taxon>Agaricomycotina</taxon>
        <taxon>Agaricomycetes</taxon>
        <taxon>Agaricomycetidae</taxon>
        <taxon>Agaricales</taxon>
        <taxon>Agaricineae</taxon>
        <taxon>Galeropsidaceae</taxon>
        <taxon>Panaeolus</taxon>
    </lineage>
</organism>
<dbReference type="AlphaFoldDB" id="A0A409X3I8"/>
<dbReference type="InParanoid" id="A0A409X3I8"/>
<evidence type="ECO:0000256" key="1">
    <source>
        <dbReference type="SAM" id="MobiDB-lite"/>
    </source>
</evidence>
<dbReference type="EMBL" id="NHTK01004735">
    <property type="protein sequence ID" value="PPQ85317.1"/>
    <property type="molecule type" value="Genomic_DNA"/>
</dbReference>
<feature type="region of interest" description="Disordered" evidence="1">
    <location>
        <begin position="59"/>
        <end position="91"/>
    </location>
</feature>
<accession>A0A409X3I8</accession>
<reference evidence="2 3" key="1">
    <citation type="journal article" date="2018" name="Evol. Lett.">
        <title>Horizontal gene cluster transfer increased hallucinogenic mushroom diversity.</title>
        <authorList>
            <person name="Reynolds H.T."/>
            <person name="Vijayakumar V."/>
            <person name="Gluck-Thaler E."/>
            <person name="Korotkin H.B."/>
            <person name="Matheny P.B."/>
            <person name="Slot J.C."/>
        </authorList>
    </citation>
    <scope>NUCLEOTIDE SEQUENCE [LARGE SCALE GENOMIC DNA]</scope>
    <source>
        <strain evidence="2 3">2629</strain>
    </source>
</reference>
<feature type="region of interest" description="Disordered" evidence="1">
    <location>
        <begin position="115"/>
        <end position="139"/>
    </location>
</feature>
<gene>
    <name evidence="2" type="ORF">CVT24_006449</name>
</gene>
<feature type="compositionally biased region" description="Polar residues" evidence="1">
    <location>
        <begin position="70"/>
        <end position="86"/>
    </location>
</feature>
<evidence type="ECO:0000313" key="3">
    <source>
        <dbReference type="Proteomes" id="UP000284842"/>
    </source>
</evidence>
<comment type="caution">
    <text evidence="2">The sequence shown here is derived from an EMBL/GenBank/DDBJ whole genome shotgun (WGS) entry which is preliminary data.</text>
</comment>
<proteinExistence type="predicted"/>
<sequence length="139" mass="14114">MARERKEEMMETTGSHVVGCWAHSGHPMSPVLANPAALSSFTGLSTSDSAKPIANVPAPLGLSSKPDPLLSTSFASPGSTMTSPRTSDMDALSPLNTLNAWSPGMVMGSVVSGRRVGEGEKSEGGRGIGAANVADTTGT</sequence>